<accession>A0A8S5TQ29</accession>
<proteinExistence type="predicted"/>
<name>A0A8S5TQ29_9CAUD</name>
<protein>
    <submittedName>
        <fullName evidence="1">Uncharacterized protein</fullName>
    </submittedName>
</protein>
<organism evidence="1">
    <name type="scientific">Myoviridae sp. ctCXW4</name>
    <dbReference type="NCBI Taxonomy" id="2827669"/>
    <lineage>
        <taxon>Viruses</taxon>
        <taxon>Duplodnaviria</taxon>
        <taxon>Heunggongvirae</taxon>
        <taxon>Uroviricota</taxon>
        <taxon>Caudoviricetes</taxon>
    </lineage>
</organism>
<dbReference type="EMBL" id="BK032876">
    <property type="protein sequence ID" value="DAF65232.1"/>
    <property type="molecule type" value="Genomic_DNA"/>
</dbReference>
<reference evidence="1" key="1">
    <citation type="journal article" date="2021" name="Proc. Natl. Acad. Sci. U.S.A.">
        <title>A Catalog of Tens of Thousands of Viruses from Human Metagenomes Reveals Hidden Associations with Chronic Diseases.</title>
        <authorList>
            <person name="Tisza M.J."/>
            <person name="Buck C.B."/>
        </authorList>
    </citation>
    <scope>NUCLEOTIDE SEQUENCE</scope>
    <source>
        <strain evidence="1">CtCXW4</strain>
    </source>
</reference>
<evidence type="ECO:0000313" key="1">
    <source>
        <dbReference type="EMBL" id="DAF65232.1"/>
    </source>
</evidence>
<sequence length="61" mass="6947">MNIKSLTGTPQLKPVGYKFSNIIRSSPYSIMVKVMFCHCDDRSELSRATLGFLPLSKHTWD</sequence>